<comment type="similarity">
    <text evidence="2">Belongs to the RbfA family.</text>
</comment>
<dbReference type="RefSeq" id="WP_147189466.1">
    <property type="nucleotide sequence ID" value="NZ_CP042435.1"/>
</dbReference>
<comment type="subunit">
    <text evidence="2">Monomer. Binds 30S ribosomal subunits, but not 50S ribosomal subunits or 70S ribosomes.</text>
</comment>
<organism evidence="3 4">
    <name type="scientific">Panacibacter ginsenosidivorans</name>
    <dbReference type="NCBI Taxonomy" id="1813871"/>
    <lineage>
        <taxon>Bacteria</taxon>
        <taxon>Pseudomonadati</taxon>
        <taxon>Bacteroidota</taxon>
        <taxon>Chitinophagia</taxon>
        <taxon>Chitinophagales</taxon>
        <taxon>Chitinophagaceae</taxon>
        <taxon>Panacibacter</taxon>
    </lineage>
</organism>
<dbReference type="GO" id="GO:0030490">
    <property type="term" value="P:maturation of SSU-rRNA"/>
    <property type="evidence" value="ECO:0007669"/>
    <property type="project" value="UniProtKB-UniRule"/>
</dbReference>
<dbReference type="InterPro" id="IPR000238">
    <property type="entry name" value="RbfA"/>
</dbReference>
<reference evidence="3 4" key="1">
    <citation type="journal article" date="2016" name="Int. J. Syst. Evol. Microbiol.">
        <title>Panacibacter ginsenosidivorans gen. nov., sp. nov., with ginsenoside converting activity isolated from soil of a ginseng field.</title>
        <authorList>
            <person name="Siddiqi M.Z."/>
            <person name="Muhammad Shafi S."/>
            <person name="Choi K.D."/>
            <person name="Im W.T."/>
        </authorList>
    </citation>
    <scope>NUCLEOTIDE SEQUENCE [LARGE SCALE GENOMIC DNA]</scope>
    <source>
        <strain evidence="3 4">Gsoil1550</strain>
    </source>
</reference>
<keyword evidence="4" id="KW-1185">Reference proteome</keyword>
<gene>
    <name evidence="2 3" type="primary">rbfA</name>
    <name evidence="3" type="ORF">FRZ67_10280</name>
</gene>
<dbReference type="Gene3D" id="3.30.300.20">
    <property type="match status" value="1"/>
</dbReference>
<dbReference type="GO" id="GO:0043024">
    <property type="term" value="F:ribosomal small subunit binding"/>
    <property type="evidence" value="ECO:0007669"/>
    <property type="project" value="TreeGrafter"/>
</dbReference>
<dbReference type="HAMAP" id="MF_00003">
    <property type="entry name" value="RbfA"/>
    <property type="match status" value="1"/>
</dbReference>
<dbReference type="PANTHER" id="PTHR33515">
    <property type="entry name" value="RIBOSOME-BINDING FACTOR A, CHLOROPLASTIC-RELATED"/>
    <property type="match status" value="1"/>
</dbReference>
<proteinExistence type="inferred from homology"/>
<dbReference type="PANTHER" id="PTHR33515:SF1">
    <property type="entry name" value="RIBOSOME-BINDING FACTOR A, CHLOROPLASTIC-RELATED"/>
    <property type="match status" value="1"/>
</dbReference>
<dbReference type="Proteomes" id="UP000321533">
    <property type="component" value="Chromosome"/>
</dbReference>
<evidence type="ECO:0000313" key="3">
    <source>
        <dbReference type="EMBL" id="QEC67659.1"/>
    </source>
</evidence>
<comment type="subcellular location">
    <subcellularLocation>
        <location evidence="2">Cytoplasm</location>
    </subcellularLocation>
</comment>
<dbReference type="AlphaFoldDB" id="A0A5B8V8V4"/>
<accession>A0A5B8V8V4</accession>
<dbReference type="InterPro" id="IPR015946">
    <property type="entry name" value="KH_dom-like_a/b"/>
</dbReference>
<dbReference type="NCBIfam" id="TIGR00082">
    <property type="entry name" value="rbfA"/>
    <property type="match status" value="1"/>
</dbReference>
<dbReference type="GO" id="GO:0005829">
    <property type="term" value="C:cytosol"/>
    <property type="evidence" value="ECO:0007669"/>
    <property type="project" value="TreeGrafter"/>
</dbReference>
<dbReference type="OrthoDB" id="9811910at2"/>
<evidence type="ECO:0000256" key="1">
    <source>
        <dbReference type="ARBA" id="ARBA00022517"/>
    </source>
</evidence>
<dbReference type="SUPFAM" id="SSF89919">
    <property type="entry name" value="Ribosome-binding factor A, RbfA"/>
    <property type="match status" value="1"/>
</dbReference>
<evidence type="ECO:0000313" key="4">
    <source>
        <dbReference type="Proteomes" id="UP000321533"/>
    </source>
</evidence>
<sequence length="125" mass="14685">MTEGKRQRQVAGVIQEEMNDIFRRLGLNMINGGMVSISSVKVTPDLLEARIYLSLFKIEDQEAAMKKIEAKAWEIKKELSERVKHQLRRIPVLHYFKDDTLDQVFKMEEIFKQINEEKNTQDSTE</sequence>
<comment type="function">
    <text evidence="2">One of several proteins that assist in the late maturation steps of the functional core of the 30S ribosomal subunit. Associates with free 30S ribosomal subunits (but not with 30S subunits that are part of 70S ribosomes or polysomes). Required for efficient processing of 16S rRNA. May interact with the 5'-terminal helix region of 16S rRNA.</text>
</comment>
<dbReference type="InterPro" id="IPR023799">
    <property type="entry name" value="RbfA_dom_sf"/>
</dbReference>
<dbReference type="EMBL" id="CP042435">
    <property type="protein sequence ID" value="QEC67659.1"/>
    <property type="molecule type" value="Genomic_DNA"/>
</dbReference>
<dbReference type="KEGG" id="pgin:FRZ67_10280"/>
<keyword evidence="2" id="KW-0963">Cytoplasm</keyword>
<keyword evidence="1 2" id="KW-0690">Ribosome biogenesis</keyword>
<evidence type="ECO:0000256" key="2">
    <source>
        <dbReference type="HAMAP-Rule" id="MF_00003"/>
    </source>
</evidence>
<dbReference type="Pfam" id="PF02033">
    <property type="entry name" value="RBFA"/>
    <property type="match status" value="1"/>
</dbReference>
<name>A0A5B8V8V4_9BACT</name>
<protein>
    <recommendedName>
        <fullName evidence="2">Ribosome-binding factor A</fullName>
    </recommendedName>
</protein>